<name>A0A8X6XK20_9ARAC</name>
<keyword evidence="2" id="KW-1185">Reference proteome</keyword>
<comment type="caution">
    <text evidence="1">The sequence shown here is derived from an EMBL/GenBank/DDBJ whole genome shotgun (WGS) entry which is preliminary data.</text>
</comment>
<reference evidence="1" key="1">
    <citation type="submission" date="2020-08" db="EMBL/GenBank/DDBJ databases">
        <title>Multicomponent nature underlies the extraordinary mechanical properties of spider dragline silk.</title>
        <authorList>
            <person name="Kono N."/>
            <person name="Nakamura H."/>
            <person name="Mori M."/>
            <person name="Yoshida Y."/>
            <person name="Ohtoshi R."/>
            <person name="Malay A.D."/>
            <person name="Moran D.A.P."/>
            <person name="Tomita M."/>
            <person name="Numata K."/>
            <person name="Arakawa K."/>
        </authorList>
    </citation>
    <scope>NUCLEOTIDE SEQUENCE</scope>
</reference>
<evidence type="ECO:0000313" key="1">
    <source>
        <dbReference type="EMBL" id="GFY54087.1"/>
    </source>
</evidence>
<dbReference type="AlphaFoldDB" id="A0A8X6XK20"/>
<sequence length="130" mass="14482">MRVQEIGSTGDSVPGSDFIHFFTRLFFKDNDRTSGRRDSSALQHIKVDRFVSIQGFLLQGVSSPSWSSSPSWPPPWLSGPITEPTGTNTLLCIHMLTLMVQPLSPMYGNEHSNLGNDWTDFGLTTRIRLG</sequence>
<dbReference type="Proteomes" id="UP000886998">
    <property type="component" value="Unassembled WGS sequence"/>
</dbReference>
<dbReference type="EMBL" id="BMAV01009673">
    <property type="protein sequence ID" value="GFY54087.1"/>
    <property type="molecule type" value="Genomic_DNA"/>
</dbReference>
<organism evidence="1 2">
    <name type="scientific">Trichonephila inaurata madagascariensis</name>
    <dbReference type="NCBI Taxonomy" id="2747483"/>
    <lineage>
        <taxon>Eukaryota</taxon>
        <taxon>Metazoa</taxon>
        <taxon>Ecdysozoa</taxon>
        <taxon>Arthropoda</taxon>
        <taxon>Chelicerata</taxon>
        <taxon>Arachnida</taxon>
        <taxon>Araneae</taxon>
        <taxon>Araneomorphae</taxon>
        <taxon>Entelegynae</taxon>
        <taxon>Araneoidea</taxon>
        <taxon>Nephilidae</taxon>
        <taxon>Trichonephila</taxon>
        <taxon>Trichonephila inaurata</taxon>
    </lineage>
</organism>
<evidence type="ECO:0000313" key="2">
    <source>
        <dbReference type="Proteomes" id="UP000886998"/>
    </source>
</evidence>
<gene>
    <name evidence="1" type="ORF">TNIN_19531</name>
</gene>
<protein>
    <submittedName>
        <fullName evidence="1">Uncharacterized protein</fullName>
    </submittedName>
</protein>
<accession>A0A8X6XK20</accession>
<proteinExistence type="predicted"/>